<proteinExistence type="predicted"/>
<dbReference type="OrthoDB" id="9804010at2"/>
<accession>A0A074KW42</accession>
<gene>
    <name evidence="1" type="ORF">EL17_17175</name>
</gene>
<dbReference type="InterPro" id="IPR015946">
    <property type="entry name" value="KH_dom-like_a/b"/>
</dbReference>
<dbReference type="InterPro" id="IPR003718">
    <property type="entry name" value="OsmC/Ohr_fam"/>
</dbReference>
<evidence type="ECO:0000313" key="1">
    <source>
        <dbReference type="EMBL" id="KEO72470.1"/>
    </source>
</evidence>
<protein>
    <submittedName>
        <fullName evidence="1">Osmotically inducible protein OsmC</fullName>
    </submittedName>
</protein>
<dbReference type="EMBL" id="JMIH01000024">
    <property type="protein sequence ID" value="KEO72470.1"/>
    <property type="molecule type" value="Genomic_DNA"/>
</dbReference>
<dbReference type="STRING" id="1048983.EL17_17175"/>
<reference evidence="1 2" key="1">
    <citation type="submission" date="2014-04" db="EMBL/GenBank/DDBJ databases">
        <title>Characterization and application of a salt tolerant electro-active bacterium.</title>
        <authorList>
            <person name="Yang L."/>
            <person name="Wei S."/>
            <person name="Tay Q.X.M."/>
        </authorList>
    </citation>
    <scope>NUCLEOTIDE SEQUENCE [LARGE SCALE GENOMIC DNA]</scope>
    <source>
        <strain evidence="1 2">LY1</strain>
    </source>
</reference>
<sequence>MAKKKVTVSMNADYEYESVNTVGNKVTIDMYDDAEKQSQSPMELLLSALGSCAAVDAVQMMKKKRRTIQGFLVEVEGQRQEGIPAFYTDIHLTFTLISPDATTEEFEKVTRLSVEKYCSVSASLKSNVTFSSVVNKV</sequence>
<dbReference type="eggNOG" id="COG1765">
    <property type="taxonomic scope" value="Bacteria"/>
</dbReference>
<organism evidence="1 2">
    <name type="scientific">Anditalea andensis</name>
    <dbReference type="NCBI Taxonomy" id="1048983"/>
    <lineage>
        <taxon>Bacteria</taxon>
        <taxon>Pseudomonadati</taxon>
        <taxon>Bacteroidota</taxon>
        <taxon>Cytophagia</taxon>
        <taxon>Cytophagales</taxon>
        <taxon>Cytophagaceae</taxon>
        <taxon>Anditalea</taxon>
    </lineage>
</organism>
<dbReference type="PANTHER" id="PTHR34352:SF1">
    <property type="entry name" value="PROTEIN YHFA"/>
    <property type="match status" value="1"/>
</dbReference>
<keyword evidence="2" id="KW-1185">Reference proteome</keyword>
<dbReference type="Pfam" id="PF02566">
    <property type="entry name" value="OsmC"/>
    <property type="match status" value="1"/>
</dbReference>
<name>A0A074KW42_9BACT</name>
<dbReference type="RefSeq" id="WP_035077032.1">
    <property type="nucleotide sequence ID" value="NZ_JMIH01000024.1"/>
</dbReference>
<dbReference type="Gene3D" id="3.30.300.20">
    <property type="match status" value="1"/>
</dbReference>
<evidence type="ECO:0000313" key="2">
    <source>
        <dbReference type="Proteomes" id="UP000027821"/>
    </source>
</evidence>
<dbReference type="Proteomes" id="UP000027821">
    <property type="component" value="Unassembled WGS sequence"/>
</dbReference>
<dbReference type="InterPro" id="IPR036102">
    <property type="entry name" value="OsmC/Ohrsf"/>
</dbReference>
<dbReference type="SUPFAM" id="SSF82784">
    <property type="entry name" value="OsmC-like"/>
    <property type="match status" value="1"/>
</dbReference>
<dbReference type="PANTHER" id="PTHR34352">
    <property type="entry name" value="PROTEIN YHFA"/>
    <property type="match status" value="1"/>
</dbReference>
<dbReference type="AlphaFoldDB" id="A0A074KW42"/>
<comment type="caution">
    <text evidence="1">The sequence shown here is derived from an EMBL/GenBank/DDBJ whole genome shotgun (WGS) entry which is preliminary data.</text>
</comment>